<protein>
    <submittedName>
        <fullName evidence="2">DUF3618 domain-containing protein</fullName>
    </submittedName>
</protein>
<dbReference type="Pfam" id="PF12277">
    <property type="entry name" value="DUF3618"/>
    <property type="match status" value="1"/>
</dbReference>
<feature type="compositionally biased region" description="Polar residues" evidence="1">
    <location>
        <begin position="55"/>
        <end position="79"/>
    </location>
</feature>
<proteinExistence type="predicted"/>
<dbReference type="EMBL" id="CP058905">
    <property type="protein sequence ID" value="QLJ96856.1"/>
    <property type="molecule type" value="Genomic_DNA"/>
</dbReference>
<gene>
    <name evidence="2" type="ORF">HZU44_18355</name>
</gene>
<dbReference type="AlphaFoldDB" id="A0A7D5YD98"/>
<dbReference type="InterPro" id="IPR022062">
    <property type="entry name" value="DUF3618"/>
</dbReference>
<sequence length="157" mass="16398">MRTPPGSSDPDQTRRDIQQTRAELGETVAALTAKTDVKTRARTKATTAVGGLRQRVTQASQSAKTKATQLARTMSQKASQRAKPVSQKAQHASAAVRDSAKAGAQNTGKAKSTLVSSARTATTKIGSSVRAKPAPVLAAAGTAATLAVMAYRRRLQK</sequence>
<dbReference type="Gene3D" id="1.20.5.1230">
    <property type="entry name" value="Apolipoprotein A-I"/>
    <property type="match status" value="1"/>
</dbReference>
<accession>A0A7D5YD98</accession>
<name>A0A7D5YD98_9ACTN</name>
<evidence type="ECO:0000313" key="2">
    <source>
        <dbReference type="EMBL" id="QLJ96856.1"/>
    </source>
</evidence>
<evidence type="ECO:0000256" key="1">
    <source>
        <dbReference type="SAM" id="MobiDB-lite"/>
    </source>
</evidence>
<feature type="region of interest" description="Disordered" evidence="1">
    <location>
        <begin position="1"/>
        <end position="23"/>
    </location>
</feature>
<feature type="compositionally biased region" description="Polar residues" evidence="1">
    <location>
        <begin position="104"/>
        <end position="126"/>
    </location>
</feature>
<feature type="region of interest" description="Disordered" evidence="1">
    <location>
        <begin position="42"/>
        <end position="129"/>
    </location>
</feature>
<organism evidence="2">
    <name type="scientific">Micromonospora carbonacea</name>
    <dbReference type="NCBI Taxonomy" id="47853"/>
    <lineage>
        <taxon>Bacteria</taxon>
        <taxon>Bacillati</taxon>
        <taxon>Actinomycetota</taxon>
        <taxon>Actinomycetes</taxon>
        <taxon>Micromonosporales</taxon>
        <taxon>Micromonosporaceae</taxon>
        <taxon>Micromonospora</taxon>
    </lineage>
</organism>
<reference evidence="2" key="1">
    <citation type="submission" date="2020-08" db="EMBL/GenBank/DDBJ databases">
        <title>A bifunctional nitrone conjugated secondary metabolite targeting the ribosome.</title>
        <authorList>
            <person name="Limbrick E.M."/>
            <person name="Graf M."/>
            <person name="Derewacz D.K."/>
            <person name="Nguyen F."/>
            <person name="Spraggins J.M."/>
            <person name="Wieland M."/>
            <person name="Ynigez-Gutierrez A.E."/>
            <person name="Reisman B.J."/>
            <person name="Zinshteyn B."/>
            <person name="McCulloch K."/>
            <person name="Iverson T.M."/>
            <person name="Green R."/>
            <person name="Wilson D.N."/>
            <person name="Bachmann B.O."/>
        </authorList>
    </citation>
    <scope>NUCLEOTIDE SEQUENCE</scope>
    <source>
        <strain evidence="2">Africana</strain>
    </source>
</reference>
<feature type="compositionally biased region" description="Polar residues" evidence="1">
    <location>
        <begin position="1"/>
        <end position="10"/>
    </location>
</feature>